<feature type="non-terminal residue" evidence="2">
    <location>
        <position position="1"/>
    </location>
</feature>
<dbReference type="OrthoDB" id="4697970at2759"/>
<name>A0A1G4BM11_9PEZI</name>
<evidence type="ECO:0000313" key="3">
    <source>
        <dbReference type="Proteomes" id="UP000176998"/>
    </source>
</evidence>
<proteinExistence type="predicted"/>
<feature type="compositionally biased region" description="Polar residues" evidence="1">
    <location>
        <begin position="12"/>
        <end position="21"/>
    </location>
</feature>
<evidence type="ECO:0000256" key="1">
    <source>
        <dbReference type="SAM" id="MobiDB-lite"/>
    </source>
</evidence>
<keyword evidence="3" id="KW-1185">Reference proteome</keyword>
<organism evidence="2 3">
    <name type="scientific">Colletotrichum orchidophilum</name>
    <dbReference type="NCBI Taxonomy" id="1209926"/>
    <lineage>
        <taxon>Eukaryota</taxon>
        <taxon>Fungi</taxon>
        <taxon>Dikarya</taxon>
        <taxon>Ascomycota</taxon>
        <taxon>Pezizomycotina</taxon>
        <taxon>Sordariomycetes</taxon>
        <taxon>Hypocreomycetidae</taxon>
        <taxon>Glomerellales</taxon>
        <taxon>Glomerellaceae</taxon>
        <taxon>Colletotrichum</taxon>
    </lineage>
</organism>
<dbReference type="GeneID" id="34555499"/>
<dbReference type="AlphaFoldDB" id="A0A1G4BM11"/>
<reference evidence="2 3" key="1">
    <citation type="submission" date="2016-09" db="EMBL/GenBank/DDBJ databases">
        <authorList>
            <person name="Capua I."/>
            <person name="De Benedictis P."/>
            <person name="Joannis T."/>
            <person name="Lombin L.H."/>
            <person name="Cattoli G."/>
        </authorList>
    </citation>
    <scope>NUCLEOTIDE SEQUENCE [LARGE SCALE GENOMIC DNA]</scope>
    <source>
        <strain evidence="2 3">IMI 309357</strain>
    </source>
</reference>
<dbReference type="RefSeq" id="XP_022479487.1">
    <property type="nucleotide sequence ID" value="XM_022613989.1"/>
</dbReference>
<evidence type="ECO:0000313" key="2">
    <source>
        <dbReference type="EMBL" id="OHF02346.1"/>
    </source>
</evidence>
<comment type="caution">
    <text evidence="2">The sequence shown here is derived from an EMBL/GenBank/DDBJ whole genome shotgun (WGS) entry which is preliminary data.</text>
</comment>
<dbReference type="Proteomes" id="UP000176998">
    <property type="component" value="Unassembled WGS sequence"/>
</dbReference>
<protein>
    <submittedName>
        <fullName evidence="2">Uncharacterized protein</fullName>
    </submittedName>
</protein>
<sequence>PTPSARPRARPQTGTRSSPPSIQFPPEGRNRFPCGKCESNQSKLHSRVSRISIINQGGICSSFREPRVGRIL</sequence>
<dbReference type="EMBL" id="MJBS01000013">
    <property type="protein sequence ID" value="OHF02346.1"/>
    <property type="molecule type" value="Genomic_DNA"/>
</dbReference>
<accession>A0A1G4BM11</accession>
<gene>
    <name evidence="2" type="ORF">CORC01_02339</name>
</gene>
<feature type="region of interest" description="Disordered" evidence="1">
    <location>
        <begin position="1"/>
        <end position="38"/>
    </location>
</feature>